<sequence length="117" mass="13637">MKIKTAFAEQFSTHDYDPDFVAHYFGRIEIHLDTQYMLLDDLHTQRVTLSILVLQDGTVDTDQVCTVKTYRGLPDDCVFNDEFIAIDELTTQQFDYFTNLEEVKREIGLFGMELETV</sequence>
<organism evidence="1">
    <name type="scientific">uncultured Caudovirales phage</name>
    <dbReference type="NCBI Taxonomy" id="2100421"/>
    <lineage>
        <taxon>Viruses</taxon>
        <taxon>Duplodnaviria</taxon>
        <taxon>Heunggongvirae</taxon>
        <taxon>Uroviricota</taxon>
        <taxon>Caudoviricetes</taxon>
        <taxon>Peduoviridae</taxon>
        <taxon>Maltschvirus</taxon>
        <taxon>Maltschvirus maltsch</taxon>
    </lineage>
</organism>
<dbReference type="EMBL" id="MF417892">
    <property type="protein sequence ID" value="ASN69584.1"/>
    <property type="molecule type" value="Genomic_DNA"/>
</dbReference>
<name>A0A2H4J365_9CAUD</name>
<reference evidence="1" key="1">
    <citation type="submission" date="2017-06" db="EMBL/GenBank/DDBJ databases">
        <title>Novel phages from South African skin metaviromes.</title>
        <authorList>
            <person name="van Zyl L.J."/>
            <person name="Abrahams Y."/>
            <person name="Stander E.A."/>
            <person name="Kirby B.M."/>
            <person name="Clavaud C."/>
            <person name="Farcet C."/>
            <person name="Breton L."/>
            <person name="Trindade M.I."/>
        </authorList>
    </citation>
    <scope>NUCLEOTIDE SEQUENCE</scope>
</reference>
<accession>A0A2H4J365</accession>
<evidence type="ECO:0000313" key="1">
    <source>
        <dbReference type="EMBL" id="ASN69584.1"/>
    </source>
</evidence>
<proteinExistence type="predicted"/>
<gene>
    <name evidence="1" type="ORF">2F2_7</name>
</gene>
<protein>
    <submittedName>
        <fullName evidence="1">Uncharacterized protein</fullName>
    </submittedName>
</protein>